<feature type="domain" description="Mutator-like transposase" evidence="2">
    <location>
        <begin position="3"/>
        <end position="110"/>
    </location>
</feature>
<dbReference type="OrthoDB" id="6155932at2759"/>
<evidence type="ECO:0000313" key="3">
    <source>
        <dbReference type="EMBL" id="CAG4936763.1"/>
    </source>
</evidence>
<dbReference type="CDD" id="cd22343">
    <property type="entry name" value="PDDEXK_lambda_exonuclease-like"/>
    <property type="match status" value="1"/>
</dbReference>
<proteinExistence type="predicted"/>
<dbReference type="Proteomes" id="UP000691718">
    <property type="component" value="Unassembled WGS sequence"/>
</dbReference>
<dbReference type="InterPro" id="IPR051703">
    <property type="entry name" value="NF-kappa-B_Signaling_Reg"/>
</dbReference>
<evidence type="ECO:0000313" key="4">
    <source>
        <dbReference type="Proteomes" id="UP000691718"/>
    </source>
</evidence>
<dbReference type="InterPro" id="IPR049012">
    <property type="entry name" value="Mutator_transp_dom"/>
</dbReference>
<dbReference type="Pfam" id="PF20700">
    <property type="entry name" value="Mutator"/>
    <property type="match status" value="1"/>
</dbReference>
<gene>
    <name evidence="3" type="ORF">PAPOLLO_LOCUS1273</name>
</gene>
<sequence length="463" mass="52709">MNALRDAMVYGPNVHIRKIECSNHLLRNYSNKLRKLGKKTQNEVGFLPVILRKALLDKIRRLNNAVTGAVAHAQQLELATADKIRILQEDLRNGPCHVFGCHDSCKQYYCKGLVTEENLVPQLKSSGIWNDIFENVGWLLQNAESLLLQETNNAAEQFNCIIAKFLAGKRVNFTRRGTYEARCFSAVGNYNTKDYSFLSKVQKAICPETSYSYTEKYINKMTNNLVRQQKRRALYKTSGTKRAKRFKTADIHYGDITVQEPDMPPDIFEKKKNDFLLSITLNNDEIEELEKKTKAQSNSDLWIVERKKRITASLFGQICKMKDSTPCTATLKNMLYSTFTGNDATRYGTAHETTAIADLEIKIKQKVTPCGLFICMDKPYLGASPDGLLGEDSLIEIKCPSSAAGFTPLEAVRQKENYILCGNFKWNKTKKNTQLLLPGSRTTNDNKTKFLLFCYLDAKWHRN</sequence>
<dbReference type="Pfam" id="PF09588">
    <property type="entry name" value="YqaJ"/>
    <property type="match status" value="1"/>
</dbReference>
<keyword evidence="4" id="KW-1185">Reference proteome</keyword>
<evidence type="ECO:0000259" key="2">
    <source>
        <dbReference type="Pfam" id="PF20700"/>
    </source>
</evidence>
<dbReference type="EMBL" id="CAJQZP010000080">
    <property type="protein sequence ID" value="CAG4936763.1"/>
    <property type="molecule type" value="Genomic_DNA"/>
</dbReference>
<feature type="domain" description="YqaJ viral recombinase" evidence="1">
    <location>
        <begin position="302"/>
        <end position="408"/>
    </location>
</feature>
<dbReference type="PANTHER" id="PTHR46609">
    <property type="entry name" value="EXONUCLEASE, PHAGE-TYPE/RECB, C-TERMINAL DOMAIN-CONTAINING PROTEIN"/>
    <property type="match status" value="1"/>
</dbReference>
<accession>A0A8S3W276</accession>
<dbReference type="InterPro" id="IPR019080">
    <property type="entry name" value="YqaJ_viral_recombinase"/>
</dbReference>
<reference evidence="3" key="1">
    <citation type="submission" date="2021-04" db="EMBL/GenBank/DDBJ databases">
        <authorList>
            <person name="Tunstrom K."/>
        </authorList>
    </citation>
    <scope>NUCLEOTIDE SEQUENCE</scope>
</reference>
<comment type="caution">
    <text evidence="3">The sequence shown here is derived from an EMBL/GenBank/DDBJ whole genome shotgun (WGS) entry which is preliminary data.</text>
</comment>
<protein>
    <submittedName>
        <fullName evidence="3">(apollo) hypothetical protein</fullName>
    </submittedName>
</protein>
<evidence type="ECO:0000259" key="1">
    <source>
        <dbReference type="Pfam" id="PF09588"/>
    </source>
</evidence>
<organism evidence="3 4">
    <name type="scientific">Parnassius apollo</name>
    <name type="common">Apollo butterfly</name>
    <name type="synonym">Papilio apollo</name>
    <dbReference type="NCBI Taxonomy" id="110799"/>
    <lineage>
        <taxon>Eukaryota</taxon>
        <taxon>Metazoa</taxon>
        <taxon>Ecdysozoa</taxon>
        <taxon>Arthropoda</taxon>
        <taxon>Hexapoda</taxon>
        <taxon>Insecta</taxon>
        <taxon>Pterygota</taxon>
        <taxon>Neoptera</taxon>
        <taxon>Endopterygota</taxon>
        <taxon>Lepidoptera</taxon>
        <taxon>Glossata</taxon>
        <taxon>Ditrysia</taxon>
        <taxon>Papilionoidea</taxon>
        <taxon>Papilionidae</taxon>
        <taxon>Parnassiinae</taxon>
        <taxon>Parnassini</taxon>
        <taxon>Parnassius</taxon>
        <taxon>Parnassius</taxon>
    </lineage>
</organism>
<dbReference type="PANTHER" id="PTHR46609:SF8">
    <property type="entry name" value="YQAJ VIRAL RECOMBINASE DOMAIN-CONTAINING PROTEIN"/>
    <property type="match status" value="1"/>
</dbReference>
<name>A0A8S3W276_PARAO</name>
<dbReference type="AlphaFoldDB" id="A0A8S3W276"/>